<dbReference type="Proteomes" id="UP000054321">
    <property type="component" value="Unassembled WGS sequence"/>
</dbReference>
<organism evidence="2 3">
    <name type="scientific">Oidiodendron maius (strain Zn)</name>
    <dbReference type="NCBI Taxonomy" id="913774"/>
    <lineage>
        <taxon>Eukaryota</taxon>
        <taxon>Fungi</taxon>
        <taxon>Dikarya</taxon>
        <taxon>Ascomycota</taxon>
        <taxon>Pezizomycotina</taxon>
        <taxon>Leotiomycetes</taxon>
        <taxon>Leotiomycetes incertae sedis</taxon>
        <taxon>Myxotrichaceae</taxon>
        <taxon>Oidiodendron</taxon>
    </lineage>
</organism>
<dbReference type="HOGENOM" id="CLU_1046215_0_0_1"/>
<feature type="compositionally biased region" description="Low complexity" evidence="1">
    <location>
        <begin position="215"/>
        <end position="228"/>
    </location>
</feature>
<feature type="region of interest" description="Disordered" evidence="1">
    <location>
        <begin position="207"/>
        <end position="236"/>
    </location>
</feature>
<reference evidence="3" key="2">
    <citation type="submission" date="2015-01" db="EMBL/GenBank/DDBJ databases">
        <title>Evolutionary Origins and Diversification of the Mycorrhizal Mutualists.</title>
        <authorList>
            <consortium name="DOE Joint Genome Institute"/>
            <consortium name="Mycorrhizal Genomics Consortium"/>
            <person name="Kohler A."/>
            <person name="Kuo A."/>
            <person name="Nagy L.G."/>
            <person name="Floudas D."/>
            <person name="Copeland A."/>
            <person name="Barry K.W."/>
            <person name="Cichocki N."/>
            <person name="Veneault-Fourrey C."/>
            <person name="LaButti K."/>
            <person name="Lindquist E.A."/>
            <person name="Lipzen A."/>
            <person name="Lundell T."/>
            <person name="Morin E."/>
            <person name="Murat C."/>
            <person name="Riley R."/>
            <person name="Ohm R."/>
            <person name="Sun H."/>
            <person name="Tunlid A."/>
            <person name="Henrissat B."/>
            <person name="Grigoriev I.V."/>
            <person name="Hibbett D.S."/>
            <person name="Martin F."/>
        </authorList>
    </citation>
    <scope>NUCLEOTIDE SEQUENCE [LARGE SCALE GENOMIC DNA]</scope>
    <source>
        <strain evidence="3">Zn</strain>
    </source>
</reference>
<name>A0A0C3DMZ5_OIDMZ</name>
<gene>
    <name evidence="2" type="ORF">OIDMADRAFT_143059</name>
</gene>
<evidence type="ECO:0000313" key="2">
    <source>
        <dbReference type="EMBL" id="KIN03403.1"/>
    </source>
</evidence>
<keyword evidence="3" id="KW-1185">Reference proteome</keyword>
<protein>
    <submittedName>
        <fullName evidence="2">Uncharacterized protein</fullName>
    </submittedName>
</protein>
<accession>A0A0C3DMZ5</accession>
<evidence type="ECO:0000256" key="1">
    <source>
        <dbReference type="SAM" id="MobiDB-lite"/>
    </source>
</evidence>
<dbReference type="InParanoid" id="A0A0C3DMZ5"/>
<dbReference type="AlphaFoldDB" id="A0A0C3DMZ5"/>
<sequence length="266" mass="28989">MPLAGSLGFSLRAAALLGTYLGRAVPLSKIFSENSLGPPELQFPDAVFSTRETAVNSSPNTLERGYDRTFNKNVETEPEHEPYWIEELMLSELGVRPQTWGNRREMAGLFCDPSMELERIDLFGCSNTSHETGYLGTAVSREPDGADFTTRPNTHRTIESPPFSMAQKVTSSSARNCILASTATSPPFPSDGRTSYYLEMQLPENRSSTSIPQCSSNSSGLGSPGSAGSEHESVHDHGGLQGAILLYFIRMQEVDGRSREAFHSSA</sequence>
<evidence type="ECO:0000313" key="3">
    <source>
        <dbReference type="Proteomes" id="UP000054321"/>
    </source>
</evidence>
<dbReference type="EMBL" id="KN832873">
    <property type="protein sequence ID" value="KIN03403.1"/>
    <property type="molecule type" value="Genomic_DNA"/>
</dbReference>
<proteinExistence type="predicted"/>
<reference evidence="2 3" key="1">
    <citation type="submission" date="2014-04" db="EMBL/GenBank/DDBJ databases">
        <authorList>
            <consortium name="DOE Joint Genome Institute"/>
            <person name="Kuo A."/>
            <person name="Martino E."/>
            <person name="Perotto S."/>
            <person name="Kohler A."/>
            <person name="Nagy L.G."/>
            <person name="Floudas D."/>
            <person name="Copeland A."/>
            <person name="Barry K.W."/>
            <person name="Cichocki N."/>
            <person name="Veneault-Fourrey C."/>
            <person name="LaButti K."/>
            <person name="Lindquist E.A."/>
            <person name="Lipzen A."/>
            <person name="Lundell T."/>
            <person name="Morin E."/>
            <person name="Murat C."/>
            <person name="Sun H."/>
            <person name="Tunlid A."/>
            <person name="Henrissat B."/>
            <person name="Grigoriev I.V."/>
            <person name="Hibbett D.S."/>
            <person name="Martin F."/>
            <person name="Nordberg H.P."/>
            <person name="Cantor M.N."/>
            <person name="Hua S.X."/>
        </authorList>
    </citation>
    <scope>NUCLEOTIDE SEQUENCE [LARGE SCALE GENOMIC DNA]</scope>
    <source>
        <strain evidence="2 3">Zn</strain>
    </source>
</reference>